<dbReference type="SUPFAM" id="SSF46955">
    <property type="entry name" value="Putative DNA-binding domain"/>
    <property type="match status" value="1"/>
</dbReference>
<evidence type="ECO:0000259" key="1">
    <source>
        <dbReference type="PROSITE" id="PS51702"/>
    </source>
</evidence>
<keyword evidence="2" id="KW-0238">DNA-binding</keyword>
<dbReference type="InterPro" id="IPR036388">
    <property type="entry name" value="WH-like_DNA-bd_sf"/>
</dbReference>
<gene>
    <name evidence="2" type="ORF">JZM24_10695</name>
</gene>
<comment type="caution">
    <text evidence="2">The sequence shown here is derived from an EMBL/GenBank/DDBJ whole genome shotgun (WGS) entry which is preliminary data.</text>
</comment>
<dbReference type="Proteomes" id="UP000811282">
    <property type="component" value="Unassembled WGS sequence"/>
</dbReference>
<dbReference type="PROSITE" id="PS51702">
    <property type="entry name" value="HTH_MU"/>
    <property type="match status" value="1"/>
</dbReference>
<dbReference type="GO" id="GO:0003677">
    <property type="term" value="F:DNA binding"/>
    <property type="evidence" value="ECO:0007669"/>
    <property type="project" value="UniProtKB-KW"/>
</dbReference>
<dbReference type="Pfam" id="PF02316">
    <property type="entry name" value="HTH_Tnp_Mu_1"/>
    <property type="match status" value="1"/>
</dbReference>
<reference evidence="2 3" key="1">
    <citation type="journal article" date="2021" name="Genome Biol. Evol.">
        <title>The evolution of interdependence in a four-way mealybug symbiosis.</title>
        <authorList>
            <person name="Garber A.I."/>
            <person name="Kupper M."/>
            <person name="Laetsch D.R."/>
            <person name="Weldon S.R."/>
            <person name="Ladinsky M.S."/>
            <person name="Bjorkman P.J."/>
            <person name="McCutcheon J.P."/>
        </authorList>
    </citation>
    <scope>NUCLEOTIDE SEQUENCE [LARGE SCALE GENOMIC DNA]</scope>
    <source>
        <strain evidence="2">SOD</strain>
    </source>
</reference>
<evidence type="ECO:0000313" key="3">
    <source>
        <dbReference type="Proteomes" id="UP000811282"/>
    </source>
</evidence>
<dbReference type="EMBL" id="JAFJYC010000001">
    <property type="protein sequence ID" value="MBT9432481.1"/>
    <property type="molecule type" value="Genomic_DNA"/>
</dbReference>
<proteinExistence type="predicted"/>
<sequence length="126" mass="14235">MKHAWFSTQELLSVAGLPGTRQGLCDLARREKWNRSRRQGAQGRGMEYAFDSLPAAVQQALLRREMRDGDEAEWALDAPGAGVSTSLSTWIAIYRQLTIEERERVIAFVMREGIGAFIVRLGLQRE</sequence>
<keyword evidence="3" id="KW-1185">Reference proteome</keyword>
<dbReference type="InterPro" id="IPR009061">
    <property type="entry name" value="DNA-bd_dom_put_sf"/>
</dbReference>
<protein>
    <submittedName>
        <fullName evidence="2">DNA-binding transcriptional regulator</fullName>
    </submittedName>
</protein>
<dbReference type="Gene3D" id="1.10.10.10">
    <property type="entry name" value="Winged helix-like DNA-binding domain superfamily/Winged helix DNA-binding domain"/>
    <property type="match status" value="1"/>
</dbReference>
<dbReference type="RefSeq" id="WP_215669625.1">
    <property type="nucleotide sequence ID" value="NZ_JAFJYC010000001.1"/>
</dbReference>
<accession>A0ABS5YBU6</accession>
<evidence type="ECO:0000313" key="2">
    <source>
        <dbReference type="EMBL" id="MBT9432481.1"/>
    </source>
</evidence>
<feature type="domain" description="HTH Mu-type" evidence="1">
    <location>
        <begin position="2"/>
        <end position="69"/>
    </location>
</feature>
<name>A0ABS5YBU6_9GAMM</name>
<organism evidence="2 3">
    <name type="scientific">Candidatus Sodalis endolongispinus</name>
    <dbReference type="NCBI Taxonomy" id="2812662"/>
    <lineage>
        <taxon>Bacteria</taxon>
        <taxon>Pseudomonadati</taxon>
        <taxon>Pseudomonadota</taxon>
        <taxon>Gammaproteobacteria</taxon>
        <taxon>Enterobacterales</taxon>
        <taxon>Bruguierivoracaceae</taxon>
        <taxon>Sodalis</taxon>
    </lineage>
</organism>
<dbReference type="InterPro" id="IPR003314">
    <property type="entry name" value="Mu-type_HTH"/>
</dbReference>